<name>A0ACB7PQP6_9PEZI</name>
<dbReference type="EMBL" id="JAGIZQ010000001">
    <property type="protein sequence ID" value="KAH6649389.1"/>
    <property type="molecule type" value="Genomic_DNA"/>
</dbReference>
<dbReference type="Proteomes" id="UP000724584">
    <property type="component" value="Unassembled WGS sequence"/>
</dbReference>
<protein>
    <submittedName>
        <fullName evidence="1">Uncharacterized protein</fullName>
    </submittedName>
</protein>
<comment type="caution">
    <text evidence="1">The sequence shown here is derived from an EMBL/GenBank/DDBJ whole genome shotgun (WGS) entry which is preliminary data.</text>
</comment>
<sequence>MGIKSELPNMFSSLPWHPPRVLTDDDVKRIFTDVETEVHFLAVSRDTRPLAVPTSRYLRHLAKFTNSKSLISFLSTPKVPAQSGGPPLLEDVNNSPISSQSPTPPLFRIFHLQQRDTWSRIALCYDAFRSLSESVQASDALTDLVRNFGLKVEPSDEMHISLTFQSRMMQGCAVLSHEGSKTGNSKDREQQRVTEICYNIRYFARHGRPGVKSLWSERQAAVYHCLNEDAKASQLITIQVPEELRRRVEAVLGDAPVSDEMDLAYHLGCHVVMFFGLAADWRSYLCFLEGVLAKLDEPALHSKVGLGNQETHVLTFSNAQRLERVRRKVTKARHILARNAEVATRWIRAVETLASRHGGGEHFAALIGSVRKYIAELDSHSAAAALLLERLSGTQKLIYHTLDYRNEELVIQSTLPLNSSNEKLLLQLQQLSLLHDSMHEIASDFASDSKWIKILTFITTLYAAGSFAAGILSTNFVTTVAISDAVPQTRLAMASGFWVFPVLVVLFIVVTLVAAVVWWKYWPQWWKYRPRRWARVKKNFLNIKELLVPAT</sequence>
<evidence type="ECO:0000313" key="1">
    <source>
        <dbReference type="EMBL" id="KAH6649389.1"/>
    </source>
</evidence>
<gene>
    <name evidence="1" type="ORF">F5144DRAFT_4494</name>
</gene>
<organism evidence="1 2">
    <name type="scientific">Chaetomium tenue</name>
    <dbReference type="NCBI Taxonomy" id="1854479"/>
    <lineage>
        <taxon>Eukaryota</taxon>
        <taxon>Fungi</taxon>
        <taxon>Dikarya</taxon>
        <taxon>Ascomycota</taxon>
        <taxon>Pezizomycotina</taxon>
        <taxon>Sordariomycetes</taxon>
        <taxon>Sordariomycetidae</taxon>
        <taxon>Sordariales</taxon>
        <taxon>Chaetomiaceae</taxon>
        <taxon>Chaetomium</taxon>
    </lineage>
</organism>
<keyword evidence="2" id="KW-1185">Reference proteome</keyword>
<accession>A0ACB7PQP6</accession>
<evidence type="ECO:0000313" key="2">
    <source>
        <dbReference type="Proteomes" id="UP000724584"/>
    </source>
</evidence>
<proteinExistence type="predicted"/>
<reference evidence="1 2" key="1">
    <citation type="journal article" date="2021" name="Nat. Commun.">
        <title>Genetic determinants of endophytism in the Arabidopsis root mycobiome.</title>
        <authorList>
            <person name="Mesny F."/>
            <person name="Miyauchi S."/>
            <person name="Thiergart T."/>
            <person name="Pickel B."/>
            <person name="Atanasova L."/>
            <person name="Karlsson M."/>
            <person name="Huettel B."/>
            <person name="Barry K.W."/>
            <person name="Haridas S."/>
            <person name="Chen C."/>
            <person name="Bauer D."/>
            <person name="Andreopoulos W."/>
            <person name="Pangilinan J."/>
            <person name="LaButti K."/>
            <person name="Riley R."/>
            <person name="Lipzen A."/>
            <person name="Clum A."/>
            <person name="Drula E."/>
            <person name="Henrissat B."/>
            <person name="Kohler A."/>
            <person name="Grigoriev I.V."/>
            <person name="Martin F.M."/>
            <person name="Hacquard S."/>
        </authorList>
    </citation>
    <scope>NUCLEOTIDE SEQUENCE [LARGE SCALE GENOMIC DNA]</scope>
    <source>
        <strain evidence="1 2">MPI-SDFR-AT-0079</strain>
    </source>
</reference>